<evidence type="ECO:0000313" key="12">
    <source>
        <dbReference type="EMBL" id="SDR75698.1"/>
    </source>
</evidence>
<keyword evidence="7 10" id="KW-1133">Transmembrane helix</keyword>
<evidence type="ECO:0000256" key="8">
    <source>
        <dbReference type="ARBA" id="ARBA00023136"/>
    </source>
</evidence>
<sequence>MSFASTVRLLLRHWILIGIITLLVGAGVYAVSTTRTPLYTATATQYFTVSVGDSAAELAQGSNYVQDQMASFGQLATSPAVLNPVIDDLGLTMTVKQLGRSIRITTPRNTVVMQINVANADPETAAAIANAVGSQLGNAVDTVGPKLPNGRSLVSVQSIQTALPPTVQSSPDTRRNTALGLLIGLLLAAAIVIARSRMDTRVHSPAALAEITDEPVLGTVRHAANLANRNLVVLNDADSRSAEDIRHLRSSIEQLAGGRASFALAVTSAVRDEGRSTIAANLAAALGEAGRRVVLVDGDLRRPRVAEITGTNGGSGLLTVLGDPASVGQSVQSVRNAHFDVLTAGGTSTNPTEVLASPALAALLGELRGRYEFVVVDTPAVLAVADVTALRGQVDGAVLVADASTVRRAQLNQALETADVAGLTVLGVVLNEVAERELPATTGYTGSEGRRTRQSDKGAARAARGSTAVSWDAPSA</sequence>
<organism evidence="12 13">
    <name type="scientific">Friedmanniella luteola</name>
    <dbReference type="NCBI Taxonomy" id="546871"/>
    <lineage>
        <taxon>Bacteria</taxon>
        <taxon>Bacillati</taxon>
        <taxon>Actinomycetota</taxon>
        <taxon>Actinomycetes</taxon>
        <taxon>Propionibacteriales</taxon>
        <taxon>Nocardioidaceae</taxon>
        <taxon>Friedmanniella</taxon>
    </lineage>
</organism>
<keyword evidence="6" id="KW-0067">ATP-binding</keyword>
<dbReference type="Proteomes" id="UP000199092">
    <property type="component" value="Chromosome I"/>
</dbReference>
<dbReference type="PANTHER" id="PTHR32309:SF31">
    <property type="entry name" value="CAPSULAR EXOPOLYSACCHARIDE FAMILY"/>
    <property type="match status" value="1"/>
</dbReference>
<dbReference type="InterPro" id="IPR005702">
    <property type="entry name" value="Wzc-like_C"/>
</dbReference>
<dbReference type="STRING" id="546871.SAMN04488543_0348"/>
<feature type="transmembrane region" description="Helical" evidence="10">
    <location>
        <begin position="177"/>
        <end position="194"/>
    </location>
</feature>
<dbReference type="Pfam" id="PF02706">
    <property type="entry name" value="Wzz"/>
    <property type="match status" value="1"/>
</dbReference>
<keyword evidence="4 10" id="KW-0812">Transmembrane</keyword>
<dbReference type="Pfam" id="PF10609">
    <property type="entry name" value="ParA"/>
    <property type="match status" value="1"/>
</dbReference>
<feature type="region of interest" description="Disordered" evidence="9">
    <location>
        <begin position="440"/>
        <end position="476"/>
    </location>
</feature>
<proteinExistence type="inferred from homology"/>
<evidence type="ECO:0000256" key="2">
    <source>
        <dbReference type="ARBA" id="ARBA00006683"/>
    </source>
</evidence>
<evidence type="ECO:0000256" key="4">
    <source>
        <dbReference type="ARBA" id="ARBA00022692"/>
    </source>
</evidence>
<dbReference type="PANTHER" id="PTHR32309">
    <property type="entry name" value="TYROSINE-PROTEIN KINASE"/>
    <property type="match status" value="1"/>
</dbReference>
<dbReference type="GO" id="GO:0004713">
    <property type="term" value="F:protein tyrosine kinase activity"/>
    <property type="evidence" value="ECO:0007669"/>
    <property type="project" value="TreeGrafter"/>
</dbReference>
<evidence type="ECO:0000313" key="13">
    <source>
        <dbReference type="Proteomes" id="UP000199092"/>
    </source>
</evidence>
<evidence type="ECO:0000256" key="5">
    <source>
        <dbReference type="ARBA" id="ARBA00022741"/>
    </source>
</evidence>
<dbReference type="InterPro" id="IPR050445">
    <property type="entry name" value="Bact_polysacc_biosynth/exp"/>
</dbReference>
<accession>A0A1H1LMF7</accession>
<evidence type="ECO:0000256" key="6">
    <source>
        <dbReference type="ARBA" id="ARBA00022840"/>
    </source>
</evidence>
<keyword evidence="8 10" id="KW-0472">Membrane</keyword>
<dbReference type="Gene3D" id="3.40.50.300">
    <property type="entry name" value="P-loop containing nucleotide triphosphate hydrolases"/>
    <property type="match status" value="1"/>
</dbReference>
<comment type="similarity">
    <text evidence="2">Belongs to the CpsC/CapA family.</text>
</comment>
<evidence type="ECO:0000256" key="10">
    <source>
        <dbReference type="SAM" id="Phobius"/>
    </source>
</evidence>
<dbReference type="CDD" id="cd05387">
    <property type="entry name" value="BY-kinase"/>
    <property type="match status" value="1"/>
</dbReference>
<dbReference type="RefSeq" id="WP_172826005.1">
    <property type="nucleotide sequence ID" value="NZ_LT629749.1"/>
</dbReference>
<gene>
    <name evidence="12" type="ORF">SAMN04488543_0348</name>
</gene>
<evidence type="ECO:0000256" key="7">
    <source>
        <dbReference type="ARBA" id="ARBA00022989"/>
    </source>
</evidence>
<dbReference type="InterPro" id="IPR033756">
    <property type="entry name" value="YlxH/NBP35"/>
</dbReference>
<keyword evidence="13" id="KW-1185">Reference proteome</keyword>
<evidence type="ECO:0000256" key="1">
    <source>
        <dbReference type="ARBA" id="ARBA00004651"/>
    </source>
</evidence>
<dbReference type="NCBIfam" id="TIGR01007">
    <property type="entry name" value="eps_fam"/>
    <property type="match status" value="1"/>
</dbReference>
<evidence type="ECO:0000259" key="11">
    <source>
        <dbReference type="Pfam" id="PF02706"/>
    </source>
</evidence>
<dbReference type="EMBL" id="LT629749">
    <property type="protein sequence ID" value="SDR75698.1"/>
    <property type="molecule type" value="Genomic_DNA"/>
</dbReference>
<dbReference type="InterPro" id="IPR027417">
    <property type="entry name" value="P-loop_NTPase"/>
</dbReference>
<reference evidence="12 13" key="1">
    <citation type="submission" date="2016-10" db="EMBL/GenBank/DDBJ databases">
        <authorList>
            <person name="de Groot N.N."/>
        </authorList>
    </citation>
    <scope>NUCLEOTIDE SEQUENCE [LARGE SCALE GENOMIC DNA]</scope>
    <source>
        <strain evidence="12 13">DSM 21741</strain>
    </source>
</reference>
<feature type="domain" description="Polysaccharide chain length determinant N-terminal" evidence="11">
    <location>
        <begin position="7"/>
        <end position="89"/>
    </location>
</feature>
<feature type="compositionally biased region" description="Basic and acidic residues" evidence="9">
    <location>
        <begin position="448"/>
        <end position="459"/>
    </location>
</feature>
<dbReference type="GO" id="GO:0005524">
    <property type="term" value="F:ATP binding"/>
    <property type="evidence" value="ECO:0007669"/>
    <property type="project" value="UniProtKB-KW"/>
</dbReference>
<evidence type="ECO:0000256" key="9">
    <source>
        <dbReference type="SAM" id="MobiDB-lite"/>
    </source>
</evidence>
<comment type="subcellular location">
    <subcellularLocation>
        <location evidence="1">Cell membrane</location>
        <topology evidence="1">Multi-pass membrane protein</topology>
    </subcellularLocation>
</comment>
<keyword evidence="3" id="KW-1003">Cell membrane</keyword>
<name>A0A1H1LMF7_9ACTN</name>
<evidence type="ECO:0000256" key="3">
    <source>
        <dbReference type="ARBA" id="ARBA00022475"/>
    </source>
</evidence>
<keyword evidence="5" id="KW-0547">Nucleotide-binding</keyword>
<dbReference type="InterPro" id="IPR003856">
    <property type="entry name" value="LPS_length_determ_N"/>
</dbReference>
<dbReference type="AlphaFoldDB" id="A0A1H1LMF7"/>
<dbReference type="GO" id="GO:0005886">
    <property type="term" value="C:plasma membrane"/>
    <property type="evidence" value="ECO:0007669"/>
    <property type="project" value="UniProtKB-SubCell"/>
</dbReference>
<dbReference type="SUPFAM" id="SSF52540">
    <property type="entry name" value="P-loop containing nucleoside triphosphate hydrolases"/>
    <property type="match status" value="1"/>
</dbReference>
<protein>
    <submittedName>
        <fullName evidence="12">Capsular exopolysaccharide family</fullName>
    </submittedName>
</protein>